<dbReference type="Proteomes" id="UP001066276">
    <property type="component" value="Chromosome 9"/>
</dbReference>
<feature type="region of interest" description="Disordered" evidence="1">
    <location>
        <begin position="57"/>
        <end position="99"/>
    </location>
</feature>
<dbReference type="EMBL" id="JANPWB010000013">
    <property type="protein sequence ID" value="KAJ1108974.1"/>
    <property type="molecule type" value="Genomic_DNA"/>
</dbReference>
<name>A0AAV7N0K8_PLEWA</name>
<protein>
    <submittedName>
        <fullName evidence="2">Uncharacterized protein</fullName>
    </submittedName>
</protein>
<evidence type="ECO:0000313" key="2">
    <source>
        <dbReference type="EMBL" id="KAJ1108974.1"/>
    </source>
</evidence>
<dbReference type="AlphaFoldDB" id="A0AAV7N0K8"/>
<gene>
    <name evidence="2" type="ORF">NDU88_006344</name>
</gene>
<sequence>MAATSGDTGVDAASGPPRSRGLGCGAARARERIARGVPGPALYRLGCPGAGVLHCPLVQREGGGPRRRWTTMVPGPENDRDGTAKHRQGSAIARGLNRT</sequence>
<reference evidence="2" key="1">
    <citation type="journal article" date="2022" name="bioRxiv">
        <title>Sequencing and chromosome-scale assembly of the giantPleurodeles waltlgenome.</title>
        <authorList>
            <person name="Brown T."/>
            <person name="Elewa A."/>
            <person name="Iarovenko S."/>
            <person name="Subramanian E."/>
            <person name="Araus A.J."/>
            <person name="Petzold A."/>
            <person name="Susuki M."/>
            <person name="Suzuki K.-i.T."/>
            <person name="Hayashi T."/>
            <person name="Toyoda A."/>
            <person name="Oliveira C."/>
            <person name="Osipova E."/>
            <person name="Leigh N.D."/>
            <person name="Simon A."/>
            <person name="Yun M.H."/>
        </authorList>
    </citation>
    <scope>NUCLEOTIDE SEQUENCE</scope>
    <source>
        <strain evidence="2">20211129_DDA</strain>
        <tissue evidence="2">Liver</tissue>
    </source>
</reference>
<accession>A0AAV7N0K8</accession>
<evidence type="ECO:0000256" key="1">
    <source>
        <dbReference type="SAM" id="MobiDB-lite"/>
    </source>
</evidence>
<proteinExistence type="predicted"/>
<feature type="region of interest" description="Disordered" evidence="1">
    <location>
        <begin position="1"/>
        <end position="25"/>
    </location>
</feature>
<evidence type="ECO:0000313" key="3">
    <source>
        <dbReference type="Proteomes" id="UP001066276"/>
    </source>
</evidence>
<organism evidence="2 3">
    <name type="scientific">Pleurodeles waltl</name>
    <name type="common">Iberian ribbed newt</name>
    <dbReference type="NCBI Taxonomy" id="8319"/>
    <lineage>
        <taxon>Eukaryota</taxon>
        <taxon>Metazoa</taxon>
        <taxon>Chordata</taxon>
        <taxon>Craniata</taxon>
        <taxon>Vertebrata</taxon>
        <taxon>Euteleostomi</taxon>
        <taxon>Amphibia</taxon>
        <taxon>Batrachia</taxon>
        <taxon>Caudata</taxon>
        <taxon>Salamandroidea</taxon>
        <taxon>Salamandridae</taxon>
        <taxon>Pleurodelinae</taxon>
        <taxon>Pleurodeles</taxon>
    </lineage>
</organism>
<comment type="caution">
    <text evidence="2">The sequence shown here is derived from an EMBL/GenBank/DDBJ whole genome shotgun (WGS) entry which is preliminary data.</text>
</comment>
<keyword evidence="3" id="KW-1185">Reference proteome</keyword>